<dbReference type="InParanoid" id="A0A2K1QY52"/>
<dbReference type="InterPro" id="IPR013087">
    <property type="entry name" value="Znf_C2H2_type"/>
</dbReference>
<dbReference type="Proteomes" id="UP000243797">
    <property type="component" value="Unassembled WGS sequence"/>
</dbReference>
<dbReference type="STRING" id="2082308.A0A2K1QY52"/>
<feature type="domain" description="C2H2-type" evidence="2">
    <location>
        <begin position="320"/>
        <end position="348"/>
    </location>
</feature>
<dbReference type="PANTHER" id="PTHR35391">
    <property type="entry name" value="C2H2-TYPE DOMAIN-CONTAINING PROTEIN-RELATED"/>
    <property type="match status" value="1"/>
</dbReference>
<dbReference type="PANTHER" id="PTHR35391:SF5">
    <property type="entry name" value="DUF6590 DOMAIN-CONTAINING PROTEIN"/>
    <property type="match status" value="1"/>
</dbReference>
<reference evidence="3 4" key="1">
    <citation type="submission" date="2017-06" db="EMBL/GenBank/DDBJ databases">
        <title>Draft genome sequence of a variant of Elsinoe murrayae.</title>
        <authorList>
            <person name="Cheng Q."/>
        </authorList>
    </citation>
    <scope>NUCLEOTIDE SEQUENCE [LARGE SCALE GENOMIC DNA]</scope>
    <source>
        <strain evidence="3 4">CQ-2017a</strain>
    </source>
</reference>
<evidence type="ECO:0000313" key="3">
    <source>
        <dbReference type="EMBL" id="PNS19981.1"/>
    </source>
</evidence>
<comment type="caution">
    <text evidence="3">The sequence shown here is derived from an EMBL/GenBank/DDBJ whole genome shotgun (WGS) entry which is preliminary data.</text>
</comment>
<name>A0A2K1QY52_9PEZI</name>
<protein>
    <recommendedName>
        <fullName evidence="2">C2H2-type domain-containing protein</fullName>
    </recommendedName>
</protein>
<feature type="domain" description="C2H2-type" evidence="2">
    <location>
        <begin position="354"/>
        <end position="380"/>
    </location>
</feature>
<keyword evidence="4" id="KW-1185">Reference proteome</keyword>
<dbReference type="EMBL" id="NKHZ01000029">
    <property type="protein sequence ID" value="PNS19981.1"/>
    <property type="molecule type" value="Genomic_DNA"/>
</dbReference>
<evidence type="ECO:0000313" key="4">
    <source>
        <dbReference type="Proteomes" id="UP000243797"/>
    </source>
</evidence>
<gene>
    <name evidence="3" type="ORF">CAC42_7948</name>
</gene>
<dbReference type="SMART" id="SM00355">
    <property type="entry name" value="ZnF_C2H2"/>
    <property type="match status" value="2"/>
</dbReference>
<organism evidence="3 4">
    <name type="scientific">Sphaceloma murrayae</name>
    <dbReference type="NCBI Taxonomy" id="2082308"/>
    <lineage>
        <taxon>Eukaryota</taxon>
        <taxon>Fungi</taxon>
        <taxon>Dikarya</taxon>
        <taxon>Ascomycota</taxon>
        <taxon>Pezizomycotina</taxon>
        <taxon>Dothideomycetes</taxon>
        <taxon>Dothideomycetidae</taxon>
        <taxon>Myriangiales</taxon>
        <taxon>Elsinoaceae</taxon>
        <taxon>Sphaceloma</taxon>
    </lineage>
</organism>
<dbReference type="AlphaFoldDB" id="A0A2K1QY52"/>
<proteinExistence type="predicted"/>
<feature type="compositionally biased region" description="Basic residues" evidence="1">
    <location>
        <begin position="652"/>
        <end position="668"/>
    </location>
</feature>
<evidence type="ECO:0000259" key="2">
    <source>
        <dbReference type="SMART" id="SM00355"/>
    </source>
</evidence>
<evidence type="ECO:0000256" key="1">
    <source>
        <dbReference type="SAM" id="MobiDB-lite"/>
    </source>
</evidence>
<feature type="region of interest" description="Disordered" evidence="1">
    <location>
        <begin position="618"/>
        <end position="668"/>
    </location>
</feature>
<accession>A0A2K1QY52</accession>
<dbReference type="OrthoDB" id="5365701at2759"/>
<sequence length="668" mass="75381">MAKACSTALEEHDHFPVLPESVGFDVHGICGPMLNEHGSMNEASEPCDPWAVDLNSLEEDVAAHHADATSKSIESLKEDVELVLKQLVDLSFLVRRSGTHARLERADKLFDPSIEGVASFKRYLLAILYRDTGTACPKANANALVEDVFQEASVDPFCLHLLNANLKRRHRFSYAQRHEKRLGGTRNVSKFSGKLDMPQREEVVTTMSQPTTAEGPGQNDYRKHSDLEASNRCEAQSHLATFVTEDNDRGLNNIVAARVSQAAGYPFRKTSLSLSMLQTLAPKRVRTTRPMEVRVMMSLLSQAESLTDYRKHLAEDLQPYTCPIPTCPEGMAFYTTTEDWKKHMMSMHVGKYTWQCLACTSAPVTFDGEEDFIEHTRMRHPHVISDAHVHQYAEICRKPGQLSIDKCPLCRKHASHDHAGGITALLDHMAEHIHDFSLHSLPWARIKGEARNPFDDTERLRIRHWVSQTNREVVKPIGYQGGDNSPLVHQQETQMQRLTIDDSISRAPSNEPTSPSSDLSAEGYFAQTNDEDRAGNVMGSLRNYLKDLDSVASPSIQASLADPLQFRPRTSEALRQSQEMPPLPDRRFANPHGFLDSAVMNSTLQDLVARQQEAQRIRNRTWEQSTSPREPEDEFAQWKIFASDPYPGSSHGKLRGRHKPMPERKRKR</sequence>